<evidence type="ECO:0000313" key="2">
    <source>
        <dbReference type="Proteomes" id="UP001305869"/>
    </source>
</evidence>
<dbReference type="EMBL" id="OR613467">
    <property type="protein sequence ID" value="WNT44352.1"/>
    <property type="molecule type" value="Genomic_DNA"/>
</dbReference>
<accession>A0AA96NHG3</accession>
<organism evidence="1 2">
    <name type="scientific">Microbacterium phage Mabodamaca</name>
    <dbReference type="NCBI Taxonomy" id="3078574"/>
    <lineage>
        <taxon>Viruses</taxon>
        <taxon>Duplodnaviria</taxon>
        <taxon>Heunggongvirae</taxon>
        <taxon>Uroviricota</taxon>
        <taxon>Caudoviricetes</taxon>
        <taxon>Casidaviridae</taxon>
        <taxon>Mabodamacavirus</taxon>
        <taxon>Mabodamacavirus mabodamaca</taxon>
    </lineage>
</organism>
<dbReference type="Proteomes" id="UP001305869">
    <property type="component" value="Segment"/>
</dbReference>
<keyword evidence="2" id="KW-1185">Reference proteome</keyword>
<gene>
    <name evidence="1" type="primary">34</name>
    <name evidence="1" type="ORF">SEA_MABODAMACA_34</name>
</gene>
<protein>
    <submittedName>
        <fullName evidence="1">Uncharacterized protein</fullName>
    </submittedName>
</protein>
<sequence>MNPATDTTETQPDDLAPGIYRDRDGDLWAVDKHGMAHVLTDTIAASLGVGTPVLTDEELSLSEGLPADTAHVIFELRMIRSLQA</sequence>
<name>A0AA96NHG3_9CAUD</name>
<proteinExistence type="predicted"/>
<evidence type="ECO:0000313" key="1">
    <source>
        <dbReference type="EMBL" id="WNT44352.1"/>
    </source>
</evidence>
<reference evidence="1 2" key="1">
    <citation type="submission" date="2023-09" db="EMBL/GenBank/DDBJ databases">
        <authorList>
            <person name="Astacio K.C."/>
            <person name="Barreto J.C."/>
            <person name="Colon C.A."/>
            <person name="Dejesus A.I."/>
            <person name="Gragirenes D.A."/>
            <person name="Navarro A."/>
            <person name="Negron R.A."/>
            <person name="Nunez P.S."/>
            <person name="Ortiz C.A."/>
            <person name="Ortiz A.Y."/>
            <person name="Roman V.A."/>
            <person name="Sanchez M.A."/>
            <person name="Serrano K.M."/>
            <person name="Klyczek K."/>
            <person name="Ko C."/>
            <person name="Russell D.A."/>
            <person name="Jacobs-Sera D."/>
            <person name="Hatfull G.F."/>
        </authorList>
    </citation>
    <scope>NUCLEOTIDE SEQUENCE [LARGE SCALE GENOMIC DNA]</scope>
</reference>